<protein>
    <submittedName>
        <fullName evidence="11">C4-dicarboxylate ABC transporter permease</fullName>
    </submittedName>
</protein>
<keyword evidence="3" id="KW-1003">Cell membrane</keyword>
<keyword evidence="4" id="KW-0997">Cell inner membrane</keyword>
<evidence type="ECO:0000256" key="6">
    <source>
        <dbReference type="ARBA" id="ARBA00022989"/>
    </source>
</evidence>
<dbReference type="PANTHER" id="PTHR35011">
    <property type="entry name" value="2,3-DIKETO-L-GULONATE TRAP TRANSPORTER SMALL PERMEASE PROTEIN YIAM"/>
    <property type="match status" value="1"/>
</dbReference>
<keyword evidence="2" id="KW-0813">Transport</keyword>
<dbReference type="InterPro" id="IPR055348">
    <property type="entry name" value="DctQ"/>
</dbReference>
<dbReference type="Proteomes" id="UP000182062">
    <property type="component" value="Unassembled WGS sequence"/>
</dbReference>
<feature type="transmembrane region" description="Helical" evidence="9">
    <location>
        <begin position="43"/>
        <end position="60"/>
    </location>
</feature>
<dbReference type="RefSeq" id="WP_071617237.1">
    <property type="nucleotide sequence ID" value="NZ_MINN01000072.1"/>
</dbReference>
<evidence type="ECO:0000256" key="3">
    <source>
        <dbReference type="ARBA" id="ARBA00022475"/>
    </source>
</evidence>
<evidence type="ECO:0000313" key="11">
    <source>
        <dbReference type="EMBL" id="OIU72709.1"/>
    </source>
</evidence>
<comment type="similarity">
    <text evidence="8">Belongs to the TRAP transporter small permease family.</text>
</comment>
<keyword evidence="6 9" id="KW-1133">Transmembrane helix</keyword>
<evidence type="ECO:0000256" key="1">
    <source>
        <dbReference type="ARBA" id="ARBA00004429"/>
    </source>
</evidence>
<evidence type="ECO:0000256" key="7">
    <source>
        <dbReference type="ARBA" id="ARBA00023136"/>
    </source>
</evidence>
<dbReference type="AlphaFoldDB" id="A0A1J6W507"/>
<evidence type="ECO:0000256" key="5">
    <source>
        <dbReference type="ARBA" id="ARBA00022692"/>
    </source>
</evidence>
<sequence length="158" mass="17985">MIKTLEKIQMTIGAIFLLVFFTAIIVQIVTRHLGISVIWTEEVANYSFIWSIFMGASVMVSKREHFSFDFIIGKLKGKSKLSLLIVIDVVILLFSFALFYYGIIAVQNFWNYNWTSIPELKMGYVWISIPITGATMMIYSGSQLFSSIKAFRGRGAQV</sequence>
<dbReference type="GO" id="GO:0005886">
    <property type="term" value="C:plasma membrane"/>
    <property type="evidence" value="ECO:0007669"/>
    <property type="project" value="UniProtKB-SubCell"/>
</dbReference>
<gene>
    <name evidence="11" type="ORF">BHE18_15060</name>
</gene>
<reference evidence="11 12" key="1">
    <citation type="submission" date="2016-09" db="EMBL/GenBank/DDBJ databases">
        <title>Bacillus aquimaris SAMM genome sequence reveals colonization and biosurfactant production capacities.</title>
        <authorList>
            <person name="Waghmode S.R."/>
            <person name="Suryavanshi M.V."/>
        </authorList>
    </citation>
    <scope>NUCLEOTIDE SEQUENCE [LARGE SCALE GENOMIC DNA]</scope>
    <source>
        <strain evidence="11 12">SAMM</strain>
    </source>
</reference>
<dbReference type="EMBL" id="MINN01000072">
    <property type="protein sequence ID" value="OIU72709.1"/>
    <property type="molecule type" value="Genomic_DNA"/>
</dbReference>
<evidence type="ECO:0000256" key="9">
    <source>
        <dbReference type="SAM" id="Phobius"/>
    </source>
</evidence>
<feature type="transmembrane region" description="Helical" evidence="9">
    <location>
        <begin position="123"/>
        <end position="145"/>
    </location>
</feature>
<keyword evidence="7 9" id="KW-0472">Membrane</keyword>
<evidence type="ECO:0000256" key="8">
    <source>
        <dbReference type="ARBA" id="ARBA00038436"/>
    </source>
</evidence>
<accession>A0A1J6W507</accession>
<evidence type="ECO:0000256" key="4">
    <source>
        <dbReference type="ARBA" id="ARBA00022519"/>
    </source>
</evidence>
<organism evidence="11 12">
    <name type="scientific">Rossellomorea aquimaris</name>
    <dbReference type="NCBI Taxonomy" id="189382"/>
    <lineage>
        <taxon>Bacteria</taxon>
        <taxon>Bacillati</taxon>
        <taxon>Bacillota</taxon>
        <taxon>Bacilli</taxon>
        <taxon>Bacillales</taxon>
        <taxon>Bacillaceae</taxon>
        <taxon>Rossellomorea</taxon>
    </lineage>
</organism>
<proteinExistence type="inferred from homology"/>
<dbReference type="PANTHER" id="PTHR35011:SF5">
    <property type="entry name" value="SIALIC ACID TRAP TRANSPORTER SMALL PERMEASE PROTEIN SIAQ"/>
    <property type="match status" value="1"/>
</dbReference>
<dbReference type="GO" id="GO:0015740">
    <property type="term" value="P:C4-dicarboxylate transport"/>
    <property type="evidence" value="ECO:0007669"/>
    <property type="project" value="TreeGrafter"/>
</dbReference>
<dbReference type="Pfam" id="PF04290">
    <property type="entry name" value="DctQ"/>
    <property type="match status" value="1"/>
</dbReference>
<evidence type="ECO:0000313" key="12">
    <source>
        <dbReference type="Proteomes" id="UP000182062"/>
    </source>
</evidence>
<keyword evidence="12" id="KW-1185">Reference proteome</keyword>
<evidence type="ECO:0000259" key="10">
    <source>
        <dbReference type="Pfam" id="PF04290"/>
    </source>
</evidence>
<name>A0A1J6W507_9BACI</name>
<evidence type="ECO:0000256" key="2">
    <source>
        <dbReference type="ARBA" id="ARBA00022448"/>
    </source>
</evidence>
<keyword evidence="5 9" id="KW-0812">Transmembrane</keyword>
<feature type="domain" description="Tripartite ATP-independent periplasmic transporters DctQ component" evidence="10">
    <location>
        <begin position="23"/>
        <end position="148"/>
    </location>
</feature>
<comment type="subcellular location">
    <subcellularLocation>
        <location evidence="1">Cell inner membrane</location>
        <topology evidence="1">Multi-pass membrane protein</topology>
    </subcellularLocation>
</comment>
<dbReference type="GO" id="GO:0022857">
    <property type="term" value="F:transmembrane transporter activity"/>
    <property type="evidence" value="ECO:0007669"/>
    <property type="project" value="TreeGrafter"/>
</dbReference>
<feature type="transmembrane region" description="Helical" evidence="9">
    <location>
        <begin position="12"/>
        <end position="31"/>
    </location>
</feature>
<dbReference type="OrthoDB" id="9815614at2"/>
<comment type="caution">
    <text evidence="11">The sequence shown here is derived from an EMBL/GenBank/DDBJ whole genome shotgun (WGS) entry which is preliminary data.</text>
</comment>
<dbReference type="InterPro" id="IPR007387">
    <property type="entry name" value="TRAP_DctQ"/>
</dbReference>
<feature type="transmembrane region" description="Helical" evidence="9">
    <location>
        <begin position="81"/>
        <end position="103"/>
    </location>
</feature>